<accession>A0A8F9XFY6</accession>
<dbReference type="PANTHER" id="PTHR32305">
    <property type="match status" value="1"/>
</dbReference>
<dbReference type="KEGG" id="ole:K0B96_09800"/>
<proteinExistence type="predicted"/>
<evidence type="ECO:0000313" key="2">
    <source>
        <dbReference type="Proteomes" id="UP000825051"/>
    </source>
</evidence>
<keyword evidence="2" id="KW-1185">Reference proteome</keyword>
<evidence type="ECO:0000313" key="1">
    <source>
        <dbReference type="EMBL" id="QYM77620.1"/>
    </source>
</evidence>
<gene>
    <name evidence="1" type="ORF">K0B96_09800</name>
</gene>
<dbReference type="Gene3D" id="2.180.10.10">
    <property type="entry name" value="RHS repeat-associated core"/>
    <property type="match status" value="1"/>
</dbReference>
<dbReference type="NCBIfam" id="TIGR03696">
    <property type="entry name" value="Rhs_assc_core"/>
    <property type="match status" value="1"/>
</dbReference>
<name>A0A8F9XFY6_9BACT</name>
<dbReference type="InterPro" id="IPR022385">
    <property type="entry name" value="Rhs_assc_core"/>
</dbReference>
<dbReference type="Proteomes" id="UP000825051">
    <property type="component" value="Chromosome"/>
</dbReference>
<protein>
    <recommendedName>
        <fullName evidence="3">RHS repeat-associated protein</fullName>
    </recommendedName>
</protein>
<dbReference type="RefSeq" id="WP_220160725.1">
    <property type="nucleotide sequence ID" value="NZ_CP080507.1"/>
</dbReference>
<dbReference type="InterPro" id="IPR050708">
    <property type="entry name" value="T6SS_VgrG/RHS"/>
</dbReference>
<organism evidence="1 2">
    <name type="scientific">Horticoccus luteus</name>
    <dbReference type="NCBI Taxonomy" id="2862869"/>
    <lineage>
        <taxon>Bacteria</taxon>
        <taxon>Pseudomonadati</taxon>
        <taxon>Verrucomicrobiota</taxon>
        <taxon>Opitutia</taxon>
        <taxon>Opitutales</taxon>
        <taxon>Opitutaceae</taxon>
        <taxon>Horticoccus</taxon>
    </lineage>
</organism>
<evidence type="ECO:0008006" key="3">
    <source>
        <dbReference type="Google" id="ProtNLM"/>
    </source>
</evidence>
<dbReference type="EMBL" id="CP080507">
    <property type="protein sequence ID" value="QYM77620.1"/>
    <property type="molecule type" value="Genomic_DNA"/>
</dbReference>
<dbReference type="AlphaFoldDB" id="A0A8F9XFY6"/>
<sequence length="434" mass="45685">MNGRIFDPGLGRFLSADAVVDDAGDSQSFNRYSYVSNNPLTFTDPTGYWKAWTEGIGQVVQIAAAYYTAGLSSAAGLSYSASEAISAASSASVGYTINGNVGAAQGLAAGLGGAAGAGLFNSTVGFYVGYSSASAFSGTLLNGGSIGDAFKNGMIAGATAYAVSWASGKIGEFFDLEYHGPVTFKDPWIEAGRALAHGVVGGAASVAQGGSFGSGFYGSFAGSIAGSISMRFKSLKDSWGVAVRTTIAAIAGGTASLLGGGKFANGAITAAFQHLLNAEAISSHMFHVDEVTPVSDWYIHEGEDLRIEKMPDEVTGATLETLEQLAAARNLGRLARVFSIIDKLMEGVGNLLMIRSGFSRYDQLVEVKRTYYQTITERGEPFSFRANPVHTINVGTETFKAYRSIYLLKRAEDPIMIKPVGGGRYEEVYKMRQI</sequence>
<dbReference type="PANTHER" id="PTHR32305:SF15">
    <property type="entry name" value="PROTEIN RHSA-RELATED"/>
    <property type="match status" value="1"/>
</dbReference>
<reference evidence="1" key="1">
    <citation type="submission" date="2021-08" db="EMBL/GenBank/DDBJ databases">
        <title>Genome of a novel bacterium of the phylum Verrucomicrobia, Oleiharenicola sp. KSB-15.</title>
        <authorList>
            <person name="Chung J.-H."/>
            <person name="Ahn J.-H."/>
            <person name="Yoon Y."/>
            <person name="Kim D.-Y."/>
            <person name="An S.-H."/>
            <person name="Park I."/>
            <person name="Yeon J."/>
        </authorList>
    </citation>
    <scope>NUCLEOTIDE SEQUENCE</scope>
    <source>
        <strain evidence="1">KSB-15</strain>
    </source>
</reference>